<name>A0ABX3KVA1_9PAST</name>
<accession>A0ABX3KVA1</accession>
<dbReference type="EMBL" id="MLAA01000073">
    <property type="protein sequence ID" value="OOF65761.1"/>
    <property type="molecule type" value="Genomic_DNA"/>
</dbReference>
<proteinExistence type="predicted"/>
<dbReference type="InterPro" id="IPR025391">
    <property type="entry name" value="DUF4123"/>
</dbReference>
<evidence type="ECO:0000259" key="1">
    <source>
        <dbReference type="Pfam" id="PF13503"/>
    </source>
</evidence>
<sequence>MIELLAKEQQELVINNLTQLINTYLNKQKHIYVILEPTENDEINDIFLKAGISYTEPVALFDDRLEDIGPLISEFGKNKDFDRWIIEKALFHRWTALFISDADLTTFTEHISYLCNAITFEHKSVIFRMYPPAILNEWLTALQKENQAYRTLSICSDILYIIDFPEQIAHYHFENNLVTRQEFDLLNHQTQEIIVPLEFDSINIPTDEKWWLTENQINSLSYARAYHLIYELRKNLLSIPSIQKSYTPLEVHRQLIQLINLCFQYHITDVFFVSELAKLYFTNKECWSVQKEACIKILQTTQPEADKLENIALLLQVKQEQK</sequence>
<reference evidence="2 3" key="1">
    <citation type="submission" date="2016-10" db="EMBL/GenBank/DDBJ databases">
        <title>Rodentibacter gen. nov. and new species.</title>
        <authorList>
            <person name="Christensen H."/>
        </authorList>
    </citation>
    <scope>NUCLEOTIDE SEQUENCE [LARGE SCALE GENOMIC DNA]</scope>
    <source>
        <strain evidence="2 3">1998236014</strain>
    </source>
</reference>
<dbReference type="Pfam" id="PF13503">
    <property type="entry name" value="DUF4123"/>
    <property type="match status" value="1"/>
</dbReference>
<gene>
    <name evidence="2" type="ORF">BKG89_10625</name>
</gene>
<keyword evidence="3" id="KW-1185">Reference proteome</keyword>
<feature type="domain" description="DUF4123" evidence="1">
    <location>
        <begin position="62"/>
        <end position="147"/>
    </location>
</feature>
<evidence type="ECO:0000313" key="2">
    <source>
        <dbReference type="EMBL" id="OOF65761.1"/>
    </source>
</evidence>
<evidence type="ECO:0000313" key="3">
    <source>
        <dbReference type="Proteomes" id="UP000188820"/>
    </source>
</evidence>
<organism evidence="2 3">
    <name type="scientific">Rodentibacter caecimuris</name>
    <dbReference type="NCBI Taxonomy" id="1796644"/>
    <lineage>
        <taxon>Bacteria</taxon>
        <taxon>Pseudomonadati</taxon>
        <taxon>Pseudomonadota</taxon>
        <taxon>Gammaproteobacteria</taxon>
        <taxon>Pasteurellales</taxon>
        <taxon>Pasteurellaceae</taxon>
        <taxon>Rodentibacter</taxon>
    </lineage>
</organism>
<dbReference type="RefSeq" id="WP_077464662.1">
    <property type="nucleotide sequence ID" value="NZ_MLAA01000073.1"/>
</dbReference>
<comment type="caution">
    <text evidence="2">The sequence shown here is derived from an EMBL/GenBank/DDBJ whole genome shotgun (WGS) entry which is preliminary data.</text>
</comment>
<dbReference type="Proteomes" id="UP000188820">
    <property type="component" value="Unassembled WGS sequence"/>
</dbReference>
<protein>
    <recommendedName>
        <fullName evidence="1">DUF4123 domain-containing protein</fullName>
    </recommendedName>
</protein>